<name>D0NP19_PHYIT</name>
<dbReference type="RefSeq" id="XP_002898997.1">
    <property type="nucleotide sequence ID" value="XM_002898951.1"/>
</dbReference>
<feature type="domain" description="PexRD2 WYL" evidence="3">
    <location>
        <begin position="56"/>
        <end position="118"/>
    </location>
</feature>
<accession>D0NP19</accession>
<organism evidence="4 5">
    <name type="scientific">Phytophthora infestans (strain T30-4)</name>
    <name type="common">Potato late blight agent</name>
    <dbReference type="NCBI Taxonomy" id="403677"/>
    <lineage>
        <taxon>Eukaryota</taxon>
        <taxon>Sar</taxon>
        <taxon>Stramenopiles</taxon>
        <taxon>Oomycota</taxon>
        <taxon>Peronosporomycetes</taxon>
        <taxon>Peronosporales</taxon>
        <taxon>Peronosporaceae</taxon>
        <taxon>Phytophthora</taxon>
    </lineage>
</organism>
<protein>
    <submittedName>
        <fullName evidence="4">Secreted RxLR effector peptide protein, putative</fullName>
    </submittedName>
</protein>
<dbReference type="InParanoid" id="D0NP19"/>
<dbReference type="Pfam" id="PF18488">
    <property type="entry name" value="WYL_3"/>
    <property type="match status" value="1"/>
</dbReference>
<dbReference type="EMBL" id="DS028150">
    <property type="protein sequence ID" value="EEY62361.1"/>
    <property type="molecule type" value="Genomic_DNA"/>
</dbReference>
<evidence type="ECO:0000259" key="3">
    <source>
        <dbReference type="Pfam" id="PF18488"/>
    </source>
</evidence>
<feature type="signal peptide" evidence="2">
    <location>
        <begin position="1"/>
        <end position="20"/>
    </location>
</feature>
<dbReference type="InterPro" id="IPR040691">
    <property type="entry name" value="PexRD2_WYL"/>
</dbReference>
<feature type="region of interest" description="Disordered" evidence="1">
    <location>
        <begin position="27"/>
        <end position="58"/>
    </location>
</feature>
<keyword evidence="2" id="KW-0732">Signal</keyword>
<dbReference type="KEGG" id="pif:PITG_14787"/>
<evidence type="ECO:0000313" key="4">
    <source>
        <dbReference type="EMBL" id="EEY62361.1"/>
    </source>
</evidence>
<dbReference type="eggNOG" id="ENOG502RFES">
    <property type="taxonomic scope" value="Eukaryota"/>
</dbReference>
<sequence>MRLPYVFAATMATLFVSSNALVNSNQAMLSSPNEQHQRQLRSHQTPVEDQEPDEERSLSKAEMKRLFEAGNSLDDFAKHLGIADDVVRAQSSNTVLQRLMQTDEYMKYSTYLNFLSKQNKKKKPPTFYHL</sequence>
<proteinExistence type="predicted"/>
<evidence type="ECO:0000256" key="2">
    <source>
        <dbReference type="SAM" id="SignalP"/>
    </source>
</evidence>
<dbReference type="Gene3D" id="1.10.10.2470">
    <property type="match status" value="1"/>
</dbReference>
<dbReference type="Proteomes" id="UP000006643">
    <property type="component" value="Unassembled WGS sequence"/>
</dbReference>
<dbReference type="AlphaFoldDB" id="D0NP19"/>
<evidence type="ECO:0000256" key="1">
    <source>
        <dbReference type="SAM" id="MobiDB-lite"/>
    </source>
</evidence>
<feature type="chain" id="PRO_5003012259" evidence="2">
    <location>
        <begin position="21"/>
        <end position="130"/>
    </location>
</feature>
<dbReference type="VEuPathDB" id="FungiDB:PITG_14787"/>
<gene>
    <name evidence="4" type="ORF">PITG_14787</name>
</gene>
<dbReference type="HOGENOM" id="CLU_149657_1_0_1"/>
<evidence type="ECO:0000313" key="5">
    <source>
        <dbReference type="Proteomes" id="UP000006643"/>
    </source>
</evidence>
<keyword evidence="5" id="KW-1185">Reference proteome</keyword>
<reference evidence="5" key="1">
    <citation type="journal article" date="2009" name="Nature">
        <title>Genome sequence and analysis of the Irish potato famine pathogen Phytophthora infestans.</title>
        <authorList>
            <consortium name="The Broad Institute Genome Sequencing Platform"/>
            <person name="Haas B.J."/>
            <person name="Kamoun S."/>
            <person name="Zody M.C."/>
            <person name="Jiang R.H."/>
            <person name="Handsaker R.E."/>
            <person name="Cano L.M."/>
            <person name="Grabherr M."/>
            <person name="Kodira C.D."/>
            <person name="Raffaele S."/>
            <person name="Torto-Alalibo T."/>
            <person name="Bozkurt T.O."/>
            <person name="Ah-Fong A.M."/>
            <person name="Alvarado L."/>
            <person name="Anderson V.L."/>
            <person name="Armstrong M.R."/>
            <person name="Avrova A."/>
            <person name="Baxter L."/>
            <person name="Beynon J."/>
            <person name="Boevink P.C."/>
            <person name="Bollmann S.R."/>
            <person name="Bos J.I."/>
            <person name="Bulone V."/>
            <person name="Cai G."/>
            <person name="Cakir C."/>
            <person name="Carrington J.C."/>
            <person name="Chawner M."/>
            <person name="Conti L."/>
            <person name="Costanzo S."/>
            <person name="Ewan R."/>
            <person name="Fahlgren N."/>
            <person name="Fischbach M.A."/>
            <person name="Fugelstad J."/>
            <person name="Gilroy E.M."/>
            <person name="Gnerre S."/>
            <person name="Green P.J."/>
            <person name="Grenville-Briggs L.J."/>
            <person name="Griffith J."/>
            <person name="Grunwald N.J."/>
            <person name="Horn K."/>
            <person name="Horner N.R."/>
            <person name="Hu C.H."/>
            <person name="Huitema E."/>
            <person name="Jeong D.H."/>
            <person name="Jones A.M."/>
            <person name="Jones J.D."/>
            <person name="Jones R.W."/>
            <person name="Karlsson E.K."/>
            <person name="Kunjeti S.G."/>
            <person name="Lamour K."/>
            <person name="Liu Z."/>
            <person name="Ma L."/>
            <person name="Maclean D."/>
            <person name="Chibucos M.C."/>
            <person name="McDonald H."/>
            <person name="McWalters J."/>
            <person name="Meijer H.J."/>
            <person name="Morgan W."/>
            <person name="Morris P.F."/>
            <person name="Munro C.A."/>
            <person name="O'Neill K."/>
            <person name="Ospina-Giraldo M."/>
            <person name="Pinzon A."/>
            <person name="Pritchard L."/>
            <person name="Ramsahoye B."/>
            <person name="Ren Q."/>
            <person name="Restrepo S."/>
            <person name="Roy S."/>
            <person name="Sadanandom A."/>
            <person name="Savidor A."/>
            <person name="Schornack S."/>
            <person name="Schwartz D.C."/>
            <person name="Schumann U.D."/>
            <person name="Schwessinger B."/>
            <person name="Seyer L."/>
            <person name="Sharpe T."/>
            <person name="Silvar C."/>
            <person name="Song J."/>
            <person name="Studholme D.J."/>
            <person name="Sykes S."/>
            <person name="Thines M."/>
            <person name="van de Vondervoort P.J."/>
            <person name="Phuntumart V."/>
            <person name="Wawra S."/>
            <person name="Weide R."/>
            <person name="Win J."/>
            <person name="Young C."/>
            <person name="Zhou S."/>
            <person name="Fry W."/>
            <person name="Meyers B.C."/>
            <person name="van West P."/>
            <person name="Ristaino J."/>
            <person name="Govers F."/>
            <person name="Birch P.R."/>
            <person name="Whisson S.C."/>
            <person name="Judelson H.S."/>
            <person name="Nusbaum C."/>
        </authorList>
    </citation>
    <scope>NUCLEOTIDE SEQUENCE [LARGE SCALE GENOMIC DNA]</scope>
    <source>
        <strain evidence="5">T30-4</strain>
    </source>
</reference>
<dbReference type="GeneID" id="9474180"/>